<keyword evidence="2" id="KW-0285">Flavoprotein</keyword>
<feature type="binding site" evidence="2">
    <location>
        <position position="239"/>
    </location>
    <ligand>
        <name>FAD</name>
        <dbReference type="ChEBI" id="CHEBI:57692"/>
    </ligand>
</feature>
<protein>
    <submittedName>
        <fullName evidence="4">Cryptochrome DASH</fullName>
    </submittedName>
</protein>
<dbReference type="Pfam" id="PF00875">
    <property type="entry name" value="DNA_photolyase"/>
    <property type="match status" value="1"/>
</dbReference>
<gene>
    <name evidence="4" type="primary">cry_1</name>
    <name evidence="4" type="ORF">Poly30_02450</name>
</gene>
<dbReference type="Gene3D" id="3.40.50.620">
    <property type="entry name" value="HUPs"/>
    <property type="match status" value="1"/>
</dbReference>
<dbReference type="InterPro" id="IPR036134">
    <property type="entry name" value="Crypto/Photolyase_FAD-like_sf"/>
</dbReference>
<evidence type="ECO:0000256" key="1">
    <source>
        <dbReference type="ARBA" id="ARBA00001932"/>
    </source>
</evidence>
<dbReference type="GO" id="GO:0071949">
    <property type="term" value="F:FAD binding"/>
    <property type="evidence" value="ECO:0007669"/>
    <property type="project" value="TreeGrafter"/>
</dbReference>
<comment type="cofactor">
    <cofactor evidence="2">
        <name>FAD</name>
        <dbReference type="ChEBI" id="CHEBI:57692"/>
    </cofactor>
    <text evidence="2">Binds 1 FAD per subunit.</text>
</comment>
<dbReference type="GO" id="GO:0000719">
    <property type="term" value="P:photoreactive repair"/>
    <property type="evidence" value="ECO:0007669"/>
    <property type="project" value="TreeGrafter"/>
</dbReference>
<organism evidence="4 5">
    <name type="scientific">Saltatorellus ferox</name>
    <dbReference type="NCBI Taxonomy" id="2528018"/>
    <lineage>
        <taxon>Bacteria</taxon>
        <taxon>Pseudomonadati</taxon>
        <taxon>Planctomycetota</taxon>
        <taxon>Planctomycetia</taxon>
        <taxon>Planctomycetia incertae sedis</taxon>
        <taxon>Saltatorellus</taxon>
    </lineage>
</organism>
<evidence type="ECO:0000259" key="3">
    <source>
        <dbReference type="PROSITE" id="PS51645"/>
    </source>
</evidence>
<evidence type="ECO:0000313" key="4">
    <source>
        <dbReference type="EMBL" id="QDV04752.1"/>
    </source>
</evidence>
<accession>A0A518EKZ3</accession>
<keyword evidence="5" id="KW-1185">Reference proteome</keyword>
<evidence type="ECO:0000313" key="5">
    <source>
        <dbReference type="Proteomes" id="UP000320390"/>
    </source>
</evidence>
<dbReference type="SUPFAM" id="SSF52425">
    <property type="entry name" value="Cryptochrome/photolyase, N-terminal domain"/>
    <property type="match status" value="1"/>
</dbReference>
<reference evidence="4 5" key="1">
    <citation type="submission" date="2019-02" db="EMBL/GenBank/DDBJ databases">
        <title>Deep-cultivation of Planctomycetes and their phenomic and genomic characterization uncovers novel biology.</title>
        <authorList>
            <person name="Wiegand S."/>
            <person name="Jogler M."/>
            <person name="Boedeker C."/>
            <person name="Pinto D."/>
            <person name="Vollmers J."/>
            <person name="Rivas-Marin E."/>
            <person name="Kohn T."/>
            <person name="Peeters S.H."/>
            <person name="Heuer A."/>
            <person name="Rast P."/>
            <person name="Oberbeckmann S."/>
            <person name="Bunk B."/>
            <person name="Jeske O."/>
            <person name="Meyerdierks A."/>
            <person name="Storesund J.E."/>
            <person name="Kallscheuer N."/>
            <person name="Luecker S."/>
            <person name="Lage O.M."/>
            <person name="Pohl T."/>
            <person name="Merkel B.J."/>
            <person name="Hornburger P."/>
            <person name="Mueller R.-W."/>
            <person name="Bruemmer F."/>
            <person name="Labrenz M."/>
            <person name="Spormann A.M."/>
            <person name="Op den Camp H."/>
            <person name="Overmann J."/>
            <person name="Amann R."/>
            <person name="Jetten M.S.M."/>
            <person name="Mascher T."/>
            <person name="Medema M.H."/>
            <person name="Devos D.P."/>
            <person name="Kaster A.-K."/>
            <person name="Ovreas L."/>
            <person name="Rohde M."/>
            <person name="Galperin M.Y."/>
            <person name="Jogler C."/>
        </authorList>
    </citation>
    <scope>NUCLEOTIDE SEQUENCE [LARGE SCALE GENOMIC DNA]</scope>
    <source>
        <strain evidence="4 5">Poly30</strain>
    </source>
</reference>
<name>A0A518EKZ3_9BACT</name>
<dbReference type="InterPro" id="IPR006050">
    <property type="entry name" value="DNA_photolyase_N"/>
</dbReference>
<dbReference type="EMBL" id="CP036434">
    <property type="protein sequence ID" value="QDV04752.1"/>
    <property type="molecule type" value="Genomic_DNA"/>
</dbReference>
<dbReference type="GO" id="GO:0003904">
    <property type="term" value="F:deoxyribodipyrimidine photo-lyase activity"/>
    <property type="evidence" value="ECO:0007669"/>
    <property type="project" value="TreeGrafter"/>
</dbReference>
<comment type="cofactor">
    <cofactor evidence="1">
        <name>(6R)-5,10-methylene-5,6,7,8-tetrahydrofolate</name>
        <dbReference type="ChEBI" id="CHEBI:15636"/>
    </cofactor>
</comment>
<dbReference type="AlphaFoldDB" id="A0A518EKZ3"/>
<keyword evidence="2" id="KW-0274">FAD</keyword>
<dbReference type="PANTHER" id="PTHR11455:SF22">
    <property type="entry name" value="CRYPTOCHROME DASH"/>
    <property type="match status" value="1"/>
</dbReference>
<dbReference type="InterPro" id="IPR014729">
    <property type="entry name" value="Rossmann-like_a/b/a_fold"/>
</dbReference>
<evidence type="ECO:0000256" key="2">
    <source>
        <dbReference type="PIRSR" id="PIRSR602081-1"/>
    </source>
</evidence>
<feature type="domain" description="Photolyase/cryptochrome alpha/beta" evidence="3">
    <location>
        <begin position="7"/>
        <end position="146"/>
    </location>
</feature>
<dbReference type="Proteomes" id="UP000320390">
    <property type="component" value="Chromosome"/>
</dbReference>
<sequence length="450" mass="49962">MNENGSGPVAVWFRQDLRVSDHPALLAAAAEARRAETSLVGVYCFDEREFGWTPRLGCPRTGAFRARFLLEALDELRASLRRLGSDLIVRRGSPARLLVELARANGWSALHLHGLVGTEEHLVEASVKLGLEEIGVTLQEHHDRTLHDAYPFPLEEVPEVFSSFRKIVEREGTIAKPLEAPARLPGRPTLDPEPIPTLADLGLEDPTDDPRAVMRFRGGESAGQSRLKAFVDGGHLATYKETRNGLVALNDSSKLSPWLALGCVSCRMVQAAVAAYEESEGANESTYWMTFELLWRDYFQLIVQKHGAAVFQSGGIQRFPVRWKHDEAALSPVRLDVGAVNSTQRFESPLGLNVHFHSLYLDGVYVTRSAFESPVFLPADPLTSAEVERVHGDAIERIRRVLKRYSLDPIALGLPLRKGDEPLGSTRTRALMSSRSSILATRVMMRSFRP</sequence>
<feature type="binding site" evidence="2">
    <location>
        <begin position="292"/>
        <end position="299"/>
    </location>
    <ligand>
        <name>FAD</name>
        <dbReference type="ChEBI" id="CHEBI:57692"/>
    </ligand>
</feature>
<feature type="binding site" evidence="2">
    <location>
        <begin position="252"/>
        <end position="256"/>
    </location>
    <ligand>
        <name>FAD</name>
        <dbReference type="ChEBI" id="CHEBI:57692"/>
    </ligand>
</feature>
<dbReference type="InterPro" id="IPR036155">
    <property type="entry name" value="Crypto/Photolyase_N_sf"/>
</dbReference>
<dbReference type="SUPFAM" id="SSF48173">
    <property type="entry name" value="Cryptochrome/photolyase FAD-binding domain"/>
    <property type="match status" value="1"/>
</dbReference>
<dbReference type="Gene3D" id="1.25.40.80">
    <property type="match status" value="1"/>
</dbReference>
<dbReference type="RefSeq" id="WP_145194197.1">
    <property type="nucleotide sequence ID" value="NZ_CP036434.1"/>
</dbReference>
<proteinExistence type="predicted"/>
<dbReference type="InterPro" id="IPR002081">
    <property type="entry name" value="Cryptochrome/DNA_photolyase_1"/>
</dbReference>
<dbReference type="PANTHER" id="PTHR11455">
    <property type="entry name" value="CRYPTOCHROME"/>
    <property type="match status" value="1"/>
</dbReference>
<dbReference type="OrthoDB" id="9772484at2"/>
<dbReference type="PROSITE" id="PS51645">
    <property type="entry name" value="PHR_CRY_ALPHA_BETA"/>
    <property type="match status" value="1"/>
</dbReference>
<dbReference type="GO" id="GO:0003677">
    <property type="term" value="F:DNA binding"/>
    <property type="evidence" value="ECO:0007669"/>
    <property type="project" value="TreeGrafter"/>
</dbReference>